<feature type="compositionally biased region" description="Polar residues" evidence="1">
    <location>
        <begin position="216"/>
        <end position="227"/>
    </location>
</feature>
<sequence>MDFTQALNEAEAIGISRQQFLRIWECEEKMKYLDDELRQHQMRADVEKNCGDVATATSQIIQDQLQKFSIDQRRVLSNLREELQQQNQALITDISRMLEGFATMVGRVIKGELQTALAGLSLSETESNSSCSSNFSDTREVPQSLRHNNQGSTRVNNKEAENDRETVSSFESLRVEHAIGDLLSEADEETERNKNKGQINQKSTVAKKQCAEAQPINKNSENPTSSYEVSPNVLIFPEDMPVQMLVNDISNVSKSGKIIGSKIYHLQNSPFKVQLLLWFEGDEELKMNVKFWSLSPHPLKSSKRFIISGDIKNKNSSAYSSLFSEVSPPFNLQKPWSQNVDLPLLLKTKRGSYSDINLEALYNRNYVFEEGNSICINWSVLQQEG</sequence>
<dbReference type="AlphaFoldDB" id="A0A3S0ZFB5"/>
<evidence type="ECO:0000313" key="2">
    <source>
        <dbReference type="EMBL" id="RUS73627.1"/>
    </source>
</evidence>
<name>A0A3S0ZFB5_ELYCH</name>
<feature type="region of interest" description="Disordered" evidence="1">
    <location>
        <begin position="183"/>
        <end position="227"/>
    </location>
</feature>
<dbReference type="OrthoDB" id="6156745at2759"/>
<feature type="region of interest" description="Disordered" evidence="1">
    <location>
        <begin position="125"/>
        <end position="171"/>
    </location>
</feature>
<gene>
    <name evidence="2" type="ORF">EGW08_018616</name>
</gene>
<organism evidence="2 3">
    <name type="scientific">Elysia chlorotica</name>
    <name type="common">Eastern emerald elysia</name>
    <name type="synonym">Sea slug</name>
    <dbReference type="NCBI Taxonomy" id="188477"/>
    <lineage>
        <taxon>Eukaryota</taxon>
        <taxon>Metazoa</taxon>
        <taxon>Spiralia</taxon>
        <taxon>Lophotrochozoa</taxon>
        <taxon>Mollusca</taxon>
        <taxon>Gastropoda</taxon>
        <taxon>Heterobranchia</taxon>
        <taxon>Euthyneura</taxon>
        <taxon>Panpulmonata</taxon>
        <taxon>Sacoglossa</taxon>
        <taxon>Placobranchoidea</taxon>
        <taxon>Plakobranchidae</taxon>
        <taxon>Elysia</taxon>
    </lineage>
</organism>
<proteinExistence type="predicted"/>
<keyword evidence="3" id="KW-1185">Reference proteome</keyword>
<feature type="compositionally biased region" description="Basic and acidic residues" evidence="1">
    <location>
        <begin position="156"/>
        <end position="166"/>
    </location>
</feature>
<dbReference type="Proteomes" id="UP000271974">
    <property type="component" value="Unassembled WGS sequence"/>
</dbReference>
<feature type="compositionally biased region" description="Polar residues" evidence="1">
    <location>
        <begin position="145"/>
        <end position="155"/>
    </location>
</feature>
<reference evidence="2 3" key="1">
    <citation type="submission" date="2019-01" db="EMBL/GenBank/DDBJ databases">
        <title>A draft genome assembly of the solar-powered sea slug Elysia chlorotica.</title>
        <authorList>
            <person name="Cai H."/>
            <person name="Li Q."/>
            <person name="Fang X."/>
            <person name="Li J."/>
            <person name="Curtis N.E."/>
            <person name="Altenburger A."/>
            <person name="Shibata T."/>
            <person name="Feng M."/>
            <person name="Maeda T."/>
            <person name="Schwartz J.A."/>
            <person name="Shigenobu S."/>
            <person name="Lundholm N."/>
            <person name="Nishiyama T."/>
            <person name="Yang H."/>
            <person name="Hasebe M."/>
            <person name="Li S."/>
            <person name="Pierce S.K."/>
            <person name="Wang J."/>
        </authorList>
    </citation>
    <scope>NUCLEOTIDE SEQUENCE [LARGE SCALE GENOMIC DNA]</scope>
    <source>
        <strain evidence="2">EC2010</strain>
        <tissue evidence="2">Whole organism of an adult</tissue>
    </source>
</reference>
<protein>
    <submittedName>
        <fullName evidence="2">Uncharacterized protein</fullName>
    </submittedName>
</protein>
<accession>A0A3S0ZFB5</accession>
<feature type="compositionally biased region" description="Low complexity" evidence="1">
    <location>
        <begin position="125"/>
        <end position="136"/>
    </location>
</feature>
<dbReference type="EMBL" id="RQTK01000916">
    <property type="protein sequence ID" value="RUS73627.1"/>
    <property type="molecule type" value="Genomic_DNA"/>
</dbReference>
<comment type="caution">
    <text evidence="2">The sequence shown here is derived from an EMBL/GenBank/DDBJ whole genome shotgun (WGS) entry which is preliminary data.</text>
</comment>
<evidence type="ECO:0000313" key="3">
    <source>
        <dbReference type="Proteomes" id="UP000271974"/>
    </source>
</evidence>
<feature type="compositionally biased region" description="Polar residues" evidence="1">
    <location>
        <begin position="196"/>
        <end position="206"/>
    </location>
</feature>
<evidence type="ECO:0000256" key="1">
    <source>
        <dbReference type="SAM" id="MobiDB-lite"/>
    </source>
</evidence>